<keyword evidence="2" id="KW-1185">Reference proteome</keyword>
<dbReference type="SUPFAM" id="SSF53254">
    <property type="entry name" value="Phosphoglycerate mutase-like"/>
    <property type="match status" value="1"/>
</dbReference>
<comment type="caution">
    <text evidence="1">The sequence shown here is derived from an EMBL/GenBank/DDBJ whole genome shotgun (WGS) entry which is preliminary data.</text>
</comment>
<dbReference type="AlphaFoldDB" id="A0A502FX78"/>
<dbReference type="OrthoDB" id="34197at2"/>
<evidence type="ECO:0000313" key="2">
    <source>
        <dbReference type="Proteomes" id="UP000317078"/>
    </source>
</evidence>
<dbReference type="Gene3D" id="3.40.50.1240">
    <property type="entry name" value="Phosphoglycerate mutase-like"/>
    <property type="match status" value="1"/>
</dbReference>
<dbReference type="Pfam" id="PF00300">
    <property type="entry name" value="His_Phos_1"/>
    <property type="match status" value="1"/>
</dbReference>
<dbReference type="RefSeq" id="WP_140884670.1">
    <property type="nucleotide sequence ID" value="NZ_RCZP01000015.1"/>
</dbReference>
<dbReference type="Proteomes" id="UP000317078">
    <property type="component" value="Unassembled WGS sequence"/>
</dbReference>
<dbReference type="InterPro" id="IPR029033">
    <property type="entry name" value="His_PPase_superfam"/>
</dbReference>
<proteinExistence type="predicted"/>
<organism evidence="1 2">
    <name type="scientific">Muricoccus nepalensis</name>
    <dbReference type="NCBI Taxonomy" id="1854500"/>
    <lineage>
        <taxon>Bacteria</taxon>
        <taxon>Pseudomonadati</taxon>
        <taxon>Pseudomonadota</taxon>
        <taxon>Alphaproteobacteria</taxon>
        <taxon>Acetobacterales</taxon>
        <taxon>Roseomonadaceae</taxon>
        <taxon>Muricoccus</taxon>
    </lineage>
</organism>
<reference evidence="1 2" key="1">
    <citation type="journal article" date="2019" name="Environ. Microbiol.">
        <title>Species interactions and distinct microbial communities in high Arctic permafrost affected cryosols are associated with the CH4 and CO2 gas fluxes.</title>
        <authorList>
            <person name="Altshuler I."/>
            <person name="Hamel J."/>
            <person name="Turney S."/>
            <person name="Magnuson E."/>
            <person name="Levesque R."/>
            <person name="Greer C."/>
            <person name="Whyte L.G."/>
        </authorList>
    </citation>
    <scope>NUCLEOTIDE SEQUENCE [LARGE SCALE GENOMIC DNA]</scope>
    <source>
        <strain evidence="1 2">S9.3B</strain>
    </source>
</reference>
<name>A0A502FX78_9PROT</name>
<dbReference type="EMBL" id="RCZP01000015">
    <property type="protein sequence ID" value="TPG53666.1"/>
    <property type="molecule type" value="Genomic_DNA"/>
</dbReference>
<dbReference type="InterPro" id="IPR013078">
    <property type="entry name" value="His_Pase_superF_clade-1"/>
</dbReference>
<protein>
    <submittedName>
        <fullName evidence="1">Histidine phosphatase family protein</fullName>
    </submittedName>
</protein>
<gene>
    <name evidence="1" type="ORF">EAH89_15790</name>
</gene>
<accession>A0A502FX78</accession>
<evidence type="ECO:0000313" key="1">
    <source>
        <dbReference type="EMBL" id="TPG53666.1"/>
    </source>
</evidence>
<sequence>MGVALERPWLSRVGSVISSAERKATDAVRLVADHFGLSPVVVAEMGENDRSATGYLPKAEFEATANLFFAHPEESVRGWERAIDAQRRIVAAVERVVAGAPESGDIAVISHGGVGALLLCHLNDVPISRSEEEPNTGGRCVYSFDMDTRTLLSDWRLIEDYTNRPGE</sequence>